<dbReference type="AlphaFoldDB" id="A0A1F7YSQ3"/>
<dbReference type="EMBL" id="MGGM01000006">
    <property type="protein sequence ID" value="OGM29969.1"/>
    <property type="molecule type" value="Genomic_DNA"/>
</dbReference>
<gene>
    <name evidence="1" type="ORF">A2801_00420</name>
</gene>
<evidence type="ECO:0000313" key="2">
    <source>
        <dbReference type="Proteomes" id="UP000177263"/>
    </source>
</evidence>
<protein>
    <recommendedName>
        <fullName evidence="3">Glutamyl-tRNA amidotransferase</fullName>
    </recommendedName>
</protein>
<dbReference type="PANTHER" id="PTHR28055:SF1">
    <property type="entry name" value="ALTERED INHERITANCE OF MITOCHONDRIA PROTEIN 41, MITOCHONDRIAL"/>
    <property type="match status" value="1"/>
</dbReference>
<sequence length="147" mass="16595">MIANDLSKLIGEAMKQRDNVRRTTLQLLKSELHNEEIAKQHQLTEDEELVVVRREAKKRKDAIEAFAKAGNNERAESEKQELLVLQEFLPKELSEVEIEKVVLEVMSEIDSSASNMGRIIGEVVKRTEGRADGGIVSKIVRSRISIS</sequence>
<dbReference type="Pfam" id="PF09424">
    <property type="entry name" value="YqeY"/>
    <property type="match status" value="1"/>
</dbReference>
<name>A0A1F7YSQ3_9BACT</name>
<comment type="caution">
    <text evidence="1">The sequence shown here is derived from an EMBL/GenBank/DDBJ whole genome shotgun (WGS) entry which is preliminary data.</text>
</comment>
<evidence type="ECO:0000313" key="1">
    <source>
        <dbReference type="EMBL" id="OGM29969.1"/>
    </source>
</evidence>
<organism evidence="1 2">
    <name type="scientific">Candidatus Woesebacteria bacterium RIFCSPHIGHO2_01_FULL_41_10</name>
    <dbReference type="NCBI Taxonomy" id="1802500"/>
    <lineage>
        <taxon>Bacteria</taxon>
        <taxon>Candidatus Woeseibacteriota</taxon>
    </lineage>
</organism>
<dbReference type="Gene3D" id="1.10.1510.10">
    <property type="entry name" value="Uncharacterised protein YqeY/AIM41 PF09424, N-terminal domain"/>
    <property type="match status" value="1"/>
</dbReference>
<dbReference type="Gene3D" id="1.10.10.410">
    <property type="match status" value="1"/>
</dbReference>
<dbReference type="InterPro" id="IPR019004">
    <property type="entry name" value="YqeY/Aim41"/>
</dbReference>
<dbReference type="Proteomes" id="UP000177263">
    <property type="component" value="Unassembled WGS sequence"/>
</dbReference>
<dbReference type="InterPro" id="IPR003789">
    <property type="entry name" value="Asn/Gln_tRNA_amidoTrase-B-like"/>
</dbReference>
<dbReference type="PANTHER" id="PTHR28055">
    <property type="entry name" value="ALTERED INHERITANCE OF MITOCHONDRIA PROTEIN 41, MITOCHONDRIAL"/>
    <property type="match status" value="1"/>
</dbReference>
<accession>A0A1F7YSQ3</accession>
<dbReference type="InterPro" id="IPR023168">
    <property type="entry name" value="GatB_Yqey_C_2"/>
</dbReference>
<dbReference type="GO" id="GO:0016884">
    <property type="term" value="F:carbon-nitrogen ligase activity, with glutamine as amido-N-donor"/>
    <property type="evidence" value="ECO:0007669"/>
    <property type="project" value="InterPro"/>
</dbReference>
<proteinExistence type="predicted"/>
<reference evidence="1 2" key="1">
    <citation type="journal article" date="2016" name="Nat. Commun.">
        <title>Thousands of microbial genomes shed light on interconnected biogeochemical processes in an aquifer system.</title>
        <authorList>
            <person name="Anantharaman K."/>
            <person name="Brown C.T."/>
            <person name="Hug L.A."/>
            <person name="Sharon I."/>
            <person name="Castelle C.J."/>
            <person name="Probst A.J."/>
            <person name="Thomas B.C."/>
            <person name="Singh A."/>
            <person name="Wilkins M.J."/>
            <person name="Karaoz U."/>
            <person name="Brodie E.L."/>
            <person name="Williams K.H."/>
            <person name="Hubbard S.S."/>
            <person name="Banfield J.F."/>
        </authorList>
    </citation>
    <scope>NUCLEOTIDE SEQUENCE [LARGE SCALE GENOMIC DNA]</scope>
</reference>
<dbReference type="SUPFAM" id="SSF89095">
    <property type="entry name" value="GatB/YqeY motif"/>
    <property type="match status" value="1"/>
</dbReference>
<evidence type="ECO:0008006" key="3">
    <source>
        <dbReference type="Google" id="ProtNLM"/>
    </source>
</evidence>
<dbReference type="STRING" id="1802500.A2801_00420"/>
<dbReference type="InterPro" id="IPR042184">
    <property type="entry name" value="YqeY/Aim41_N"/>
</dbReference>